<comment type="caution">
    <text evidence="3">The sequence shown here is derived from an EMBL/GenBank/DDBJ whole genome shotgun (WGS) entry which is preliminary data.</text>
</comment>
<feature type="compositionally biased region" description="Pro residues" evidence="1">
    <location>
        <begin position="25"/>
        <end position="35"/>
    </location>
</feature>
<organism evidence="3 4">
    <name type="scientific">Liquidambar formosana</name>
    <name type="common">Formosan gum</name>
    <dbReference type="NCBI Taxonomy" id="63359"/>
    <lineage>
        <taxon>Eukaryota</taxon>
        <taxon>Viridiplantae</taxon>
        <taxon>Streptophyta</taxon>
        <taxon>Embryophyta</taxon>
        <taxon>Tracheophyta</taxon>
        <taxon>Spermatophyta</taxon>
        <taxon>Magnoliopsida</taxon>
        <taxon>eudicotyledons</taxon>
        <taxon>Gunneridae</taxon>
        <taxon>Pentapetalae</taxon>
        <taxon>Saxifragales</taxon>
        <taxon>Altingiaceae</taxon>
        <taxon>Liquidambar</taxon>
    </lineage>
</organism>
<keyword evidence="4" id="KW-1185">Reference proteome</keyword>
<proteinExistence type="predicted"/>
<dbReference type="Pfam" id="PF26429">
    <property type="entry name" value="DPBB_CI111"/>
    <property type="match status" value="1"/>
</dbReference>
<dbReference type="AlphaFoldDB" id="A0AAP0RPJ7"/>
<dbReference type="EMBL" id="JBBPBK010000007">
    <property type="protein sequence ID" value="KAK9281715.1"/>
    <property type="molecule type" value="Genomic_DNA"/>
</dbReference>
<accession>A0AAP0RPJ7</accession>
<evidence type="ECO:0000259" key="2">
    <source>
        <dbReference type="Pfam" id="PF26429"/>
    </source>
</evidence>
<evidence type="ECO:0000313" key="4">
    <source>
        <dbReference type="Proteomes" id="UP001415857"/>
    </source>
</evidence>
<gene>
    <name evidence="3" type="ORF">L1049_004619</name>
</gene>
<evidence type="ECO:0000256" key="1">
    <source>
        <dbReference type="SAM" id="MobiDB-lite"/>
    </source>
</evidence>
<dbReference type="Proteomes" id="UP001415857">
    <property type="component" value="Unassembled WGS sequence"/>
</dbReference>
<sequence length="202" mass="21555">MPSMSKKHSKTKSKLPKSDQSASPPWTPTSLTPPPDLAVSEKELLCSLEEASRIYPSLIGKSALVCRVTNVDPESKGCKIWLSEPSMVASSLAPGSTVSVSLASSSWKFSNSFPLCTLADESARHFAVDSGDKMANEAGNYFALATVFPSCKVLKNGVRLSSCLSYTMGCPASGRILFVYPIQSQSLSDLEKGNDKLHSTGN</sequence>
<reference evidence="3 4" key="1">
    <citation type="journal article" date="2024" name="Plant J.">
        <title>Genome sequences and population genomics reveal climatic adaptation and genomic divergence between two closely related sweetgum species.</title>
        <authorList>
            <person name="Xu W.Q."/>
            <person name="Ren C.Q."/>
            <person name="Zhang X.Y."/>
            <person name="Comes H.P."/>
            <person name="Liu X.H."/>
            <person name="Li Y.G."/>
            <person name="Kettle C.J."/>
            <person name="Jalonen R."/>
            <person name="Gaisberger H."/>
            <person name="Ma Y.Z."/>
            <person name="Qiu Y.X."/>
        </authorList>
    </citation>
    <scope>NUCLEOTIDE SEQUENCE [LARGE SCALE GENOMIC DNA]</scope>
    <source>
        <strain evidence="3">Hangzhou</strain>
    </source>
</reference>
<feature type="compositionally biased region" description="Basic residues" evidence="1">
    <location>
        <begin position="1"/>
        <end position="15"/>
    </location>
</feature>
<feature type="region of interest" description="Disordered" evidence="1">
    <location>
        <begin position="1"/>
        <end position="35"/>
    </location>
</feature>
<dbReference type="InterPro" id="IPR058958">
    <property type="entry name" value="DPBB_CI111"/>
</dbReference>
<feature type="domain" description="CI111 double-psi beta barrel" evidence="2">
    <location>
        <begin position="47"/>
        <end position="182"/>
    </location>
</feature>
<evidence type="ECO:0000313" key="3">
    <source>
        <dbReference type="EMBL" id="KAK9281715.1"/>
    </source>
</evidence>
<protein>
    <recommendedName>
        <fullName evidence="2">CI111 double-psi beta barrel domain-containing protein</fullName>
    </recommendedName>
</protein>
<name>A0AAP0RPJ7_LIQFO</name>